<sequence>MPPTAAVAPNRNIELQQLVTLLRDQSSRAVDVIAGSGAIRAADGMLVLDGTQPQLGPDGVTMTAGTYTMNDIALTGIADKLGIPIAYLRRMAADNFGLLDVNVNSWLARTDRRFLVRCVRTDGGTGVARAFLSDRYNRIDNLDVLMAALSGIRDAGVRAEVTGCDLTDRRMYLRVVSPEVRVVAPRLLANYRSPFDGRRGADLPYVSGGFLISNSETGCGAFSLAPWIRVEVCRNGMTMQHNARRRAHLGSRMTDDDGVVAASAETQRRNLDLITSRTADAVRSFLNVDYVTRMVRELETDAGAPVDDPDARIKLVGQRLRYSDEQQAGILAHFIRGGDLSAGGIMHAVTSVAQTLTDADAAHELEATAVQAMRVAAYA</sequence>
<evidence type="ECO:0000313" key="2">
    <source>
        <dbReference type="Proteomes" id="UP000652013"/>
    </source>
</evidence>
<reference evidence="1" key="1">
    <citation type="submission" date="2021-01" db="EMBL/GenBank/DDBJ databases">
        <title>Whole genome shotgun sequence of Spirilliplanes yamanashiensis NBRC 15828.</title>
        <authorList>
            <person name="Komaki H."/>
            <person name="Tamura T."/>
        </authorList>
    </citation>
    <scope>NUCLEOTIDE SEQUENCE</scope>
    <source>
        <strain evidence="1">NBRC 15828</strain>
    </source>
</reference>
<gene>
    <name evidence="1" type="ORF">Sya03_57490</name>
</gene>
<comment type="caution">
    <text evidence="1">The sequence shown here is derived from an EMBL/GenBank/DDBJ whole genome shotgun (WGS) entry which is preliminary data.</text>
</comment>
<protein>
    <recommendedName>
        <fullName evidence="3">DUF932 domain-containing protein</fullName>
    </recommendedName>
</protein>
<dbReference type="EMBL" id="BOOY01000041">
    <property type="protein sequence ID" value="GIJ06397.1"/>
    <property type="molecule type" value="Genomic_DNA"/>
</dbReference>
<dbReference type="Proteomes" id="UP000652013">
    <property type="component" value="Unassembled WGS sequence"/>
</dbReference>
<dbReference type="RefSeq" id="WP_203941578.1">
    <property type="nucleotide sequence ID" value="NZ_BAAAGJ010000013.1"/>
</dbReference>
<evidence type="ECO:0008006" key="3">
    <source>
        <dbReference type="Google" id="ProtNLM"/>
    </source>
</evidence>
<dbReference type="AlphaFoldDB" id="A0A8J3YEP6"/>
<accession>A0A8J3YEP6</accession>
<proteinExistence type="predicted"/>
<keyword evidence="2" id="KW-1185">Reference proteome</keyword>
<organism evidence="1 2">
    <name type="scientific">Spirilliplanes yamanashiensis</name>
    <dbReference type="NCBI Taxonomy" id="42233"/>
    <lineage>
        <taxon>Bacteria</taxon>
        <taxon>Bacillati</taxon>
        <taxon>Actinomycetota</taxon>
        <taxon>Actinomycetes</taxon>
        <taxon>Micromonosporales</taxon>
        <taxon>Micromonosporaceae</taxon>
        <taxon>Spirilliplanes</taxon>
    </lineage>
</organism>
<name>A0A8J3YEP6_9ACTN</name>
<evidence type="ECO:0000313" key="1">
    <source>
        <dbReference type="EMBL" id="GIJ06397.1"/>
    </source>
</evidence>